<proteinExistence type="predicted"/>
<reference evidence="2" key="1">
    <citation type="submission" date="2022-03" db="EMBL/GenBank/DDBJ databases">
        <authorList>
            <person name="Lindestad O."/>
        </authorList>
    </citation>
    <scope>NUCLEOTIDE SEQUENCE</scope>
</reference>
<organism evidence="2 3">
    <name type="scientific">Pararge aegeria aegeria</name>
    <dbReference type="NCBI Taxonomy" id="348720"/>
    <lineage>
        <taxon>Eukaryota</taxon>
        <taxon>Metazoa</taxon>
        <taxon>Ecdysozoa</taxon>
        <taxon>Arthropoda</taxon>
        <taxon>Hexapoda</taxon>
        <taxon>Insecta</taxon>
        <taxon>Pterygota</taxon>
        <taxon>Neoptera</taxon>
        <taxon>Endopterygota</taxon>
        <taxon>Lepidoptera</taxon>
        <taxon>Glossata</taxon>
        <taxon>Ditrysia</taxon>
        <taxon>Papilionoidea</taxon>
        <taxon>Nymphalidae</taxon>
        <taxon>Satyrinae</taxon>
        <taxon>Satyrini</taxon>
        <taxon>Parargina</taxon>
        <taxon>Pararge</taxon>
    </lineage>
</organism>
<sequence>MADCSCTTEEVEPDSLLTPDCVCPKDDHDIVIHEDTCLLYKNETMIYPREDVCDCAIPGEEDGVCKCCACPFDQCKCNRAGREAFDEWRSKRDIGALPAVLDSTHPLMKRFQDTLTRFLEKENEIAENEIVKLRDELKLSKQQYEKDLEMIYRHDHDTNAQRVMIEEYEASLAKRTEERQQAQLRAKESNEKYKRAKETLDQNIITEREASEELEALTTLCRQLEAWREETESDLTVNQRMSDKMRIEKKALADDKRQLDTIIYGLSNEVWKLESKLEMFQKQLEIKNVEMEKVNDKVTAYGAELEDLELEKKRLVSLWNSVLVNIQQRDRGYNAVRDDYRSLQENYHTLLNNLEITKKMVMDEMNKGKEIAMNKEKLMYDLNSANKLFESEDAKRIALESQINELSEAIEMTERDEELIKSENQTMSNILKSTENELARRTEQKLKLENDILTNIQECLLNDKAVESMANGIKKMREMSRKQEISLMSMENQHANVMLDIEVHRNRQARNNAILEENLAKVKAREKEIEALQEEYDHKMLVIMRKQREADIIIKKFTVLKEMFDLKSPQERHIEELEQQIKALRERTENMQSEWLRLQGHVVKLTAQHHKIVADINLINKQIQICEQKTMRIQTETERVGQERARVDRKLRDLRGRLEVLERTRKEASERNQVAQRANLAVTHEYTANLKDAESDLIQIEEDIEAFEKEKINLTQELEKGQREALIWQRKGILAVDLKRNIQNAKSAAGEIGQMRAEIHRMEVRREQLRKTGEKLADDLALYVTRRETAMEKNRAAVAMEKAHGSQTTAQSTYHHKLRLAKADVARVTKDLTEAKLHMEQLQKEQERLDHEVATTGAANSQLEENVATLLREYREADKQKKWLLERVVRSQRLGTELATAIKRQSVRVKKSKATVLAEYNQALALNERLNYVVQKLVNEYPHLSDKLETITNTLNIHSPTGSPRLYEDDCLCEEPKKRCGCIGECSCLPDDIPEKLEIDHSEPPPED</sequence>
<evidence type="ECO:0000313" key="2">
    <source>
        <dbReference type="EMBL" id="CAH2240294.1"/>
    </source>
</evidence>
<feature type="coiled-coil region" evidence="1">
    <location>
        <begin position="505"/>
        <end position="594"/>
    </location>
</feature>
<dbReference type="GO" id="GO:0005737">
    <property type="term" value="C:cytoplasm"/>
    <property type="evidence" value="ECO:0007669"/>
    <property type="project" value="TreeGrafter"/>
</dbReference>
<evidence type="ECO:0000313" key="3">
    <source>
        <dbReference type="Proteomes" id="UP000838756"/>
    </source>
</evidence>
<name>A0A8S4RTB3_9NEOP</name>
<dbReference type="GO" id="GO:0035082">
    <property type="term" value="P:axoneme assembly"/>
    <property type="evidence" value="ECO:0007669"/>
    <property type="project" value="InterPro"/>
</dbReference>
<dbReference type="PANTHER" id="PTHR16275:SF8">
    <property type="entry name" value="COILED-COIL DOMAIN-CONTAINING PROTEIN 40"/>
    <property type="match status" value="1"/>
</dbReference>
<feature type="coiled-coil region" evidence="1">
    <location>
        <begin position="116"/>
        <end position="199"/>
    </location>
</feature>
<dbReference type="Proteomes" id="UP000838756">
    <property type="component" value="Unassembled WGS sequence"/>
</dbReference>
<protein>
    <submittedName>
        <fullName evidence="2">Jg14280 protein</fullName>
    </submittedName>
</protein>
<feature type="coiled-coil region" evidence="1">
    <location>
        <begin position="396"/>
        <end position="451"/>
    </location>
</feature>
<gene>
    <name evidence="2" type="primary">jg14280</name>
    <name evidence="2" type="ORF">PAEG_LOCUS16891</name>
</gene>
<dbReference type="InterPro" id="IPR037386">
    <property type="entry name" value="CCDC40"/>
</dbReference>
<comment type="caution">
    <text evidence="2">The sequence shown here is derived from an EMBL/GenBank/DDBJ whole genome shotgun (WGS) entry which is preliminary data.</text>
</comment>
<dbReference type="AlphaFoldDB" id="A0A8S4RTB3"/>
<dbReference type="EMBL" id="CAKXAJ010025493">
    <property type="protein sequence ID" value="CAH2240294.1"/>
    <property type="molecule type" value="Genomic_DNA"/>
</dbReference>
<feature type="coiled-coil region" evidence="1">
    <location>
        <begin position="277"/>
        <end position="353"/>
    </location>
</feature>
<dbReference type="PANTHER" id="PTHR16275">
    <property type="entry name" value="COILED-COIL DOMAIN-CONTAINING PROTEIN 40"/>
    <property type="match status" value="1"/>
</dbReference>
<evidence type="ECO:0000256" key="1">
    <source>
        <dbReference type="SAM" id="Coils"/>
    </source>
</evidence>
<keyword evidence="1" id="KW-0175">Coiled coil</keyword>
<keyword evidence="3" id="KW-1185">Reference proteome</keyword>
<feature type="coiled-coil region" evidence="1">
    <location>
        <begin position="825"/>
        <end position="880"/>
    </location>
</feature>
<dbReference type="OrthoDB" id="188741at2759"/>
<accession>A0A8S4RTB3</accession>
<feature type="coiled-coil region" evidence="1">
    <location>
        <begin position="644"/>
        <end position="724"/>
    </location>
</feature>